<sequence>MSCRTPARSTQRAFTLVEVMVALAVLSLIMLATVTAMRTLANTQRTLDASVSRIDEVRTVTSFIRDQLEVATLGSNSSGLSLGAGANEGAYFRGYSNSMEWKATIKFGESYGGQYLLRIVRNDDTLWLQWREMPQVTAEIDWSGAQSRRLIDGVQDFRLAYRATHVDPWEGAAEQGVVPALVRLRIKTRERYWPDLIMAVPR</sequence>
<organism evidence="2 3">
    <name type="scientific">Parahaliea mediterranea</name>
    <dbReference type="NCBI Taxonomy" id="651086"/>
    <lineage>
        <taxon>Bacteria</taxon>
        <taxon>Pseudomonadati</taxon>
        <taxon>Pseudomonadota</taxon>
        <taxon>Gammaproteobacteria</taxon>
        <taxon>Cellvibrionales</taxon>
        <taxon>Halieaceae</taxon>
        <taxon>Parahaliea</taxon>
    </lineage>
</organism>
<evidence type="ECO:0000313" key="3">
    <source>
        <dbReference type="Proteomes" id="UP000664303"/>
    </source>
</evidence>
<comment type="caution">
    <text evidence="2">The sequence shown here is derived from an EMBL/GenBank/DDBJ whole genome shotgun (WGS) entry which is preliminary data.</text>
</comment>
<feature type="transmembrane region" description="Helical" evidence="1">
    <location>
        <begin position="12"/>
        <end position="37"/>
    </location>
</feature>
<dbReference type="RefSeq" id="WP_206558605.1">
    <property type="nucleotide sequence ID" value="NZ_JAFKCZ010000001.1"/>
</dbReference>
<proteinExistence type="predicted"/>
<keyword evidence="1" id="KW-0812">Transmembrane</keyword>
<reference evidence="2" key="1">
    <citation type="submission" date="2021-02" db="EMBL/GenBank/DDBJ databases">
        <title>PHA producing bacteria isolated from coastal sediment in Guangdong, Shenzhen.</title>
        <authorList>
            <person name="Zheng W."/>
            <person name="Yu S."/>
            <person name="Huang Y."/>
        </authorList>
    </citation>
    <scope>NUCLEOTIDE SEQUENCE</scope>
    <source>
        <strain evidence="2">TN14-10</strain>
    </source>
</reference>
<keyword evidence="1" id="KW-1133">Transmembrane helix</keyword>
<dbReference type="NCBIfam" id="TIGR02532">
    <property type="entry name" value="IV_pilin_GFxxxE"/>
    <property type="match status" value="1"/>
</dbReference>
<dbReference type="Proteomes" id="UP000664303">
    <property type="component" value="Unassembled WGS sequence"/>
</dbReference>
<dbReference type="Pfam" id="PF07963">
    <property type="entry name" value="N_methyl"/>
    <property type="match status" value="1"/>
</dbReference>
<dbReference type="InterPro" id="IPR045584">
    <property type="entry name" value="Pilin-like"/>
</dbReference>
<keyword evidence="1" id="KW-0472">Membrane</keyword>
<evidence type="ECO:0000256" key="1">
    <source>
        <dbReference type="SAM" id="Phobius"/>
    </source>
</evidence>
<keyword evidence="3" id="KW-1185">Reference proteome</keyword>
<gene>
    <name evidence="2" type="ORF">JYP50_01100</name>
</gene>
<dbReference type="InterPro" id="IPR012902">
    <property type="entry name" value="N_methyl_site"/>
</dbReference>
<dbReference type="AlphaFoldDB" id="A0A939IIE7"/>
<dbReference type="SUPFAM" id="SSF54523">
    <property type="entry name" value="Pili subunits"/>
    <property type="match status" value="1"/>
</dbReference>
<protein>
    <submittedName>
        <fullName evidence="2">Prepilin-type N-terminal cleavage/methylation domain-containing protein</fullName>
    </submittedName>
</protein>
<accession>A0A939IIE7</accession>
<dbReference type="EMBL" id="JAFKCZ010000001">
    <property type="protein sequence ID" value="MBN7795166.1"/>
    <property type="molecule type" value="Genomic_DNA"/>
</dbReference>
<evidence type="ECO:0000313" key="2">
    <source>
        <dbReference type="EMBL" id="MBN7795166.1"/>
    </source>
</evidence>
<name>A0A939IIE7_9GAMM</name>